<dbReference type="Pfam" id="PF00571">
    <property type="entry name" value="CBS"/>
    <property type="match status" value="2"/>
</dbReference>
<dbReference type="Gene3D" id="3.10.580.10">
    <property type="entry name" value="CBS-domain"/>
    <property type="match status" value="1"/>
</dbReference>
<reference evidence="6" key="1">
    <citation type="submission" date="2016-06" db="EMBL/GenBank/DDBJ databases">
        <authorList>
            <person name="Varghese N."/>
            <person name="Submissions Spin"/>
        </authorList>
    </citation>
    <scope>NUCLEOTIDE SEQUENCE [LARGE SCALE GENOMIC DNA]</scope>
    <source>
        <strain evidence="6">DSM 44815</strain>
    </source>
</reference>
<keyword evidence="6" id="KW-1185">Reference proteome</keyword>
<dbReference type="STRING" id="261654.GA0070611_0866"/>
<name>A0A1A8Z657_9ACTN</name>
<dbReference type="PANTHER" id="PTHR43080">
    <property type="entry name" value="CBS DOMAIN-CONTAINING PROTEIN CBSX3, MITOCHONDRIAL"/>
    <property type="match status" value="1"/>
</dbReference>
<dbReference type="RefSeq" id="WP_091657735.1">
    <property type="nucleotide sequence ID" value="NZ_LT594323.1"/>
</dbReference>
<dbReference type="OrthoDB" id="2111978at2"/>
<evidence type="ECO:0000259" key="4">
    <source>
        <dbReference type="PROSITE" id="PS51371"/>
    </source>
</evidence>
<dbReference type="SMART" id="SM00116">
    <property type="entry name" value="CBS"/>
    <property type="match status" value="2"/>
</dbReference>
<evidence type="ECO:0000313" key="5">
    <source>
        <dbReference type="EMBL" id="SBT39334.1"/>
    </source>
</evidence>
<dbReference type="PIRSF" id="PIRSF036990">
    <property type="entry name" value="UCP036990_CBS_BON"/>
    <property type="match status" value="1"/>
</dbReference>
<feature type="domain" description="BON" evidence="3">
    <location>
        <begin position="147"/>
        <end position="215"/>
    </location>
</feature>
<evidence type="ECO:0000256" key="1">
    <source>
        <dbReference type="ARBA" id="ARBA00023122"/>
    </source>
</evidence>
<protein>
    <submittedName>
        <fullName evidence="5">CBS domain-containing protein</fullName>
    </submittedName>
</protein>
<dbReference type="InterPro" id="IPR046342">
    <property type="entry name" value="CBS_dom_sf"/>
</dbReference>
<sequence>MRTWQVQDVMTTDVAAVTEGAAYREIVDVLTGRRVTAVPVVDGARRVLGVVSEADLLYKVELLGQPHERRIFPDRHQREARAKAGATLAVDLMTAPPVTVSPDASLAEAARLMDARRVKRLPVVDDLGRLVGIVTRGDLLKVHLRPDGDIRRDVVDEVLRHTLGVPDRVVDVTVTGGVVTLTGQLDRWSTVQLALRLTRQVSGVVEVVDALGYAIDDAPMSALRIGGSTPAGIA</sequence>
<dbReference type="AlphaFoldDB" id="A0A1A8Z657"/>
<proteinExistence type="predicted"/>
<dbReference type="CDD" id="cd04586">
    <property type="entry name" value="CBS_pair_BON_assoc"/>
    <property type="match status" value="1"/>
</dbReference>
<organism evidence="5 6">
    <name type="scientific">Micromonospora auratinigra</name>
    <dbReference type="NCBI Taxonomy" id="261654"/>
    <lineage>
        <taxon>Bacteria</taxon>
        <taxon>Bacillati</taxon>
        <taxon>Actinomycetota</taxon>
        <taxon>Actinomycetes</taxon>
        <taxon>Micromonosporales</taxon>
        <taxon>Micromonosporaceae</taxon>
        <taxon>Micromonospora</taxon>
    </lineage>
</organism>
<dbReference type="EMBL" id="LT594323">
    <property type="protein sequence ID" value="SBT39334.1"/>
    <property type="molecule type" value="Genomic_DNA"/>
</dbReference>
<dbReference type="PROSITE" id="PS51371">
    <property type="entry name" value="CBS"/>
    <property type="match status" value="2"/>
</dbReference>
<dbReference type="InterPro" id="IPR007055">
    <property type="entry name" value="BON_dom"/>
</dbReference>
<dbReference type="SUPFAM" id="SSF54631">
    <property type="entry name" value="CBS-domain pair"/>
    <property type="match status" value="1"/>
</dbReference>
<evidence type="ECO:0000313" key="6">
    <source>
        <dbReference type="Proteomes" id="UP000199385"/>
    </source>
</evidence>
<dbReference type="InterPro" id="IPR017080">
    <property type="entry name" value="UCP036990_CBS_BON"/>
</dbReference>
<dbReference type="PANTHER" id="PTHR43080:SF29">
    <property type="entry name" value="OS02G0818000 PROTEIN"/>
    <property type="match status" value="1"/>
</dbReference>
<dbReference type="Proteomes" id="UP000199385">
    <property type="component" value="Chromosome I"/>
</dbReference>
<feature type="domain" description="CBS" evidence="4">
    <location>
        <begin position="93"/>
        <end position="150"/>
    </location>
</feature>
<dbReference type="Gene3D" id="3.30.1340.30">
    <property type="match status" value="1"/>
</dbReference>
<dbReference type="Pfam" id="PF04972">
    <property type="entry name" value="BON"/>
    <property type="match status" value="1"/>
</dbReference>
<evidence type="ECO:0000256" key="2">
    <source>
        <dbReference type="PROSITE-ProRule" id="PRU00703"/>
    </source>
</evidence>
<keyword evidence="1 2" id="KW-0129">CBS domain</keyword>
<dbReference type="PROSITE" id="PS50914">
    <property type="entry name" value="BON"/>
    <property type="match status" value="1"/>
</dbReference>
<dbReference type="InterPro" id="IPR000644">
    <property type="entry name" value="CBS_dom"/>
</dbReference>
<dbReference type="InterPro" id="IPR051257">
    <property type="entry name" value="Diverse_CBS-Domain"/>
</dbReference>
<evidence type="ECO:0000259" key="3">
    <source>
        <dbReference type="PROSITE" id="PS50914"/>
    </source>
</evidence>
<feature type="domain" description="CBS" evidence="4">
    <location>
        <begin position="10"/>
        <end position="69"/>
    </location>
</feature>
<gene>
    <name evidence="5" type="ORF">GA0070611_0866</name>
</gene>
<dbReference type="PATRIC" id="fig|261654.4.peg.889"/>
<accession>A0A1A8Z657</accession>